<dbReference type="Pfam" id="PF05036">
    <property type="entry name" value="SPOR"/>
    <property type="match status" value="1"/>
</dbReference>
<dbReference type="RefSeq" id="WP_019620923.1">
    <property type="nucleotide sequence ID" value="NZ_KB907100.1"/>
</dbReference>
<dbReference type="Proteomes" id="UP000595663">
    <property type="component" value="Chromosome"/>
</dbReference>
<dbReference type="InterPro" id="IPR027417">
    <property type="entry name" value="P-loop_NTPase"/>
</dbReference>
<keyword evidence="3" id="KW-1185">Reference proteome</keyword>
<protein>
    <submittedName>
        <fullName evidence="2">DamX protein</fullName>
    </submittedName>
</protein>
<organism evidence="2 3">
    <name type="scientific">Amphritea japonica ATCC BAA-1530</name>
    <dbReference type="NCBI Taxonomy" id="1278309"/>
    <lineage>
        <taxon>Bacteria</taxon>
        <taxon>Pseudomonadati</taxon>
        <taxon>Pseudomonadota</taxon>
        <taxon>Gammaproteobacteria</taxon>
        <taxon>Oceanospirillales</taxon>
        <taxon>Oceanospirillaceae</taxon>
        <taxon>Amphritea</taxon>
    </lineage>
</organism>
<dbReference type="InterPro" id="IPR049945">
    <property type="entry name" value="AAA_22"/>
</dbReference>
<dbReference type="Gene3D" id="3.30.70.1070">
    <property type="entry name" value="Sporulation related repeat"/>
    <property type="match status" value="1"/>
</dbReference>
<dbReference type="Pfam" id="PF13401">
    <property type="entry name" value="AAA_22"/>
    <property type="match status" value="1"/>
</dbReference>
<dbReference type="InterPro" id="IPR007730">
    <property type="entry name" value="SPOR-like_dom"/>
</dbReference>
<dbReference type="Gene3D" id="3.40.50.300">
    <property type="entry name" value="P-loop containing nucleotide triphosphate hydrolases"/>
    <property type="match status" value="1"/>
</dbReference>
<dbReference type="EMBL" id="AP014545">
    <property type="protein sequence ID" value="BBB24904.1"/>
    <property type="molecule type" value="Genomic_DNA"/>
</dbReference>
<dbReference type="InterPro" id="IPR052026">
    <property type="entry name" value="ExeA_AAA_ATPase_DNA-bind"/>
</dbReference>
<dbReference type="PROSITE" id="PS51724">
    <property type="entry name" value="SPOR"/>
    <property type="match status" value="1"/>
</dbReference>
<feature type="domain" description="SPOR" evidence="1">
    <location>
        <begin position="432"/>
        <end position="510"/>
    </location>
</feature>
<gene>
    <name evidence="2" type="primary">damX</name>
    <name evidence="2" type="ORF">AMJAP_0305</name>
</gene>
<reference evidence="2 3" key="1">
    <citation type="journal article" date="2008" name="Int. J. Syst. Evol. Microbiol.">
        <title>Amphritea japonica sp. nov. and Amphritea balenae sp. nov., isolated from the sediment adjacent to sperm whale carcasses off Kagoshima, Japan.</title>
        <authorList>
            <person name="Miyazaki M."/>
            <person name="Nogi Y."/>
            <person name="Fujiwara Y."/>
            <person name="Kawato M."/>
            <person name="Nagahama T."/>
            <person name="Kubokawa K."/>
            <person name="Horikoshi K."/>
        </authorList>
    </citation>
    <scope>NUCLEOTIDE SEQUENCE [LARGE SCALE GENOMIC DNA]</scope>
    <source>
        <strain evidence="2 3">ATCC BAA-1530</strain>
    </source>
</reference>
<dbReference type="GO" id="GO:0042834">
    <property type="term" value="F:peptidoglycan binding"/>
    <property type="evidence" value="ECO:0007669"/>
    <property type="project" value="InterPro"/>
</dbReference>
<dbReference type="AlphaFoldDB" id="A0A7R6P147"/>
<dbReference type="PANTHER" id="PTHR35894">
    <property type="entry name" value="GENERAL SECRETION PATHWAY PROTEIN A-RELATED"/>
    <property type="match status" value="1"/>
</dbReference>
<dbReference type="GO" id="GO:0016887">
    <property type="term" value="F:ATP hydrolysis activity"/>
    <property type="evidence" value="ECO:0007669"/>
    <property type="project" value="InterPro"/>
</dbReference>
<sequence length="522" mass="56712">MVEMKGNGTDALADAFASAEQRKSFFFEPASRLQLLEKLEHLSRFSDFLLLVSGPSGAGKTVLLQQLKALESDRTLRLCSIDAVETPGLNALLVSLSEQLSPEIDTQADNQQILNAIYDFVRVMAAEHLQWSIIIDNADQLEKPALQLLLQMLSDAQGLALKPHVLMAAGEGFGAKLQAFEEYAVLEAQVHNHELEAFTLSEAKKYLLQRYSASASLSEKQLQAVYEASKGYPGGLNEQAEQLFRSGSVSKASQSAGLTRTQLVSVASVLLLVLFGALWQYWPENDNTSDRTQVAIQLPVEKEVVAAEVSEPVQEVGVIKPTVTVPGATASVKSDVVVKPDPVKEAAAPSEIVVIETPGPEVEKDAIAEVKRVEIPALSRPAAEKVVPVVEDQPVSKPVIAPAPVVSPKPAPKPLISAVESSLSESEEVLMSWPASGYTLQMLGAGVKKSAEKFINAQAEPQKFYLFQTRYKNKPWFVVVYGQYKDRAMAQAASKSLPVTLAKLKPWARTIQGIQTDLSTRK</sequence>
<accession>A0A7R6P147</accession>
<dbReference type="KEGG" id="ajp:AMJAP_0305"/>
<evidence type="ECO:0000313" key="2">
    <source>
        <dbReference type="EMBL" id="BBB24904.1"/>
    </source>
</evidence>
<dbReference type="SUPFAM" id="SSF52540">
    <property type="entry name" value="P-loop containing nucleoside triphosphate hydrolases"/>
    <property type="match status" value="1"/>
</dbReference>
<proteinExistence type="predicted"/>
<dbReference type="InterPro" id="IPR036680">
    <property type="entry name" value="SPOR-like_sf"/>
</dbReference>
<name>A0A7R6P147_9GAMM</name>
<evidence type="ECO:0000259" key="1">
    <source>
        <dbReference type="PROSITE" id="PS51724"/>
    </source>
</evidence>
<dbReference type="PANTHER" id="PTHR35894:SF7">
    <property type="entry name" value="GENERAL SECRETION PATHWAY PROTEIN A-RELATED"/>
    <property type="match status" value="1"/>
</dbReference>
<dbReference type="OrthoDB" id="6189127at2"/>
<evidence type="ECO:0000313" key="3">
    <source>
        <dbReference type="Proteomes" id="UP000595663"/>
    </source>
</evidence>